<dbReference type="InterPro" id="IPR001680">
    <property type="entry name" value="WD40_rpt"/>
</dbReference>
<dbReference type="GO" id="GO:0080008">
    <property type="term" value="C:Cul4-RING E3 ubiquitin ligase complex"/>
    <property type="evidence" value="ECO:0007669"/>
    <property type="project" value="TreeGrafter"/>
</dbReference>
<proteinExistence type="predicted"/>
<evidence type="ECO:0000313" key="5">
    <source>
        <dbReference type="Proteomes" id="UP000504637"/>
    </source>
</evidence>
<dbReference type="InterPro" id="IPR015943">
    <property type="entry name" value="WD40/YVTN_repeat-like_dom_sf"/>
</dbReference>
<dbReference type="AlphaFoldDB" id="A0A6J3MLP1"/>
<feature type="region of interest" description="Disordered" evidence="4">
    <location>
        <begin position="347"/>
        <end position="401"/>
    </location>
</feature>
<reference evidence="6" key="1">
    <citation type="submission" date="2020-01" db="EMBL/GenBank/DDBJ databases">
        <authorList>
            <consortium name="DOE Joint Genome Institute"/>
            <person name="Haridas S."/>
            <person name="Albert R."/>
            <person name="Binder M."/>
            <person name="Bloem J."/>
            <person name="Labutti K."/>
            <person name="Salamov A."/>
            <person name="Andreopoulos B."/>
            <person name="Baker S.E."/>
            <person name="Barry K."/>
            <person name="Bills G."/>
            <person name="Bluhm B.H."/>
            <person name="Cannon C."/>
            <person name="Castanera R."/>
            <person name="Culley D.E."/>
            <person name="Daum C."/>
            <person name="Ezra D."/>
            <person name="Gonzalez J.B."/>
            <person name="Henrissat B."/>
            <person name="Kuo A."/>
            <person name="Liang C."/>
            <person name="Lipzen A."/>
            <person name="Lutzoni F."/>
            <person name="Magnuson J."/>
            <person name="Mondo S."/>
            <person name="Nolan M."/>
            <person name="Ohm R."/>
            <person name="Pangilinan J."/>
            <person name="Park H.-J."/>
            <person name="Ramirez L."/>
            <person name="Alfaro M."/>
            <person name="Sun H."/>
            <person name="Tritt A."/>
            <person name="Yoshinaga Y."/>
            <person name="Zwiers L.-H."/>
            <person name="Turgeon B.G."/>
            <person name="Goodwin S.B."/>
            <person name="Spatafora J.W."/>
            <person name="Crous P.W."/>
            <person name="Grigoriev I.V."/>
        </authorList>
    </citation>
    <scope>NUCLEOTIDE SEQUENCE</scope>
    <source>
        <strain evidence="6">CBS 342.82</strain>
    </source>
</reference>
<feature type="region of interest" description="Disordered" evidence="4">
    <location>
        <begin position="740"/>
        <end position="836"/>
    </location>
</feature>
<protein>
    <submittedName>
        <fullName evidence="6">WD40 repeat-like protein</fullName>
    </submittedName>
</protein>
<dbReference type="PROSITE" id="PS50294">
    <property type="entry name" value="WD_REPEATS_REGION"/>
    <property type="match status" value="3"/>
</dbReference>
<dbReference type="OrthoDB" id="4869960at2759"/>
<feature type="compositionally biased region" description="Polar residues" evidence="4">
    <location>
        <begin position="351"/>
        <end position="361"/>
    </location>
</feature>
<reference evidence="6" key="3">
    <citation type="submission" date="2025-08" db="UniProtKB">
        <authorList>
            <consortium name="RefSeq"/>
        </authorList>
    </citation>
    <scope>IDENTIFICATION</scope>
    <source>
        <strain evidence="6">CBS 342.82</strain>
    </source>
</reference>
<name>A0A6J3MLP1_9PEZI</name>
<keyword evidence="5" id="KW-1185">Reference proteome</keyword>
<evidence type="ECO:0000256" key="4">
    <source>
        <dbReference type="SAM" id="MobiDB-lite"/>
    </source>
</evidence>
<feature type="repeat" description="WD" evidence="3">
    <location>
        <begin position="884"/>
        <end position="913"/>
    </location>
</feature>
<evidence type="ECO:0000313" key="6">
    <source>
        <dbReference type="RefSeq" id="XP_033464943.1"/>
    </source>
</evidence>
<dbReference type="PANTHER" id="PTHR15574">
    <property type="entry name" value="WD REPEAT DOMAIN-CONTAINING FAMILY"/>
    <property type="match status" value="1"/>
</dbReference>
<dbReference type="Pfam" id="PF00400">
    <property type="entry name" value="WD40"/>
    <property type="match status" value="4"/>
</dbReference>
<evidence type="ECO:0000256" key="2">
    <source>
        <dbReference type="ARBA" id="ARBA00022737"/>
    </source>
</evidence>
<dbReference type="Proteomes" id="UP000504637">
    <property type="component" value="Unplaced"/>
</dbReference>
<dbReference type="GO" id="GO:0045717">
    <property type="term" value="P:negative regulation of fatty acid biosynthetic process"/>
    <property type="evidence" value="ECO:0007669"/>
    <property type="project" value="TreeGrafter"/>
</dbReference>
<keyword evidence="2" id="KW-0677">Repeat</keyword>
<sequence length="1078" mass="119657">MKNTLIDRLYRRETYGSNIASNSYRKLYSDRRLIDDLDIVNELDGHSGCVNALSWSKSGSLLASGSDDQHLNIYAYQPTTVNSQFQLTATVATGHTQNIFSVKFMPHSQDRTVITAAGDGEVRIFDLEYSGQARAASRASHLATEGRRRGRNTIFDGVRYMSDGDTNCRVYRSHGDRVKRIVTESSPHLFLTCSEDGEVRQWDLRLPSSAYPSPRDASSGNIPPPLISYKRYNLDLNTISCSGSQPHYIALGGAHRHAFLHDRRMTGRDRLAEAGVPLSSPENLSSEQQELLGQATRCVRKFASPNQKKAGARDNGHITACKISDARPDEMVVSWSGDHIYSFDLIRESPSDAQGSTSPTKGSRVKESRDRKRKRKADSSQGSTGRAATARAQGDRQTPMHDTALRIHYGNGQSEDIPFANERVLTEKERGAQRFAKATGEIKSALLSQSSSATSPDPTADFTRALGRCASIMSDMDEAIRNWSYPMRPSPEQVYLQKTLRRNRESTRRFVQTAGTLARVLGGRIQTPSSTSPMIAHFSSVETSNSHLELPPEERFVYDFIKAILLWLDSGIGRLIDGFVRPVDVRPGSKAGTRLPIPEDDATTEAIEDYLIPYLLVLAGDEPIIDVETNRFEIDQRRYVFSNRKAAVIAFARATRTPFADLSSAVVQAEGETFAETQDRAEAHAFWATKVARGLLLDVGRVVTEQFVNRGFGGYVTNGQDGADEEMRETDGAVDEQVAFQSNDGNISSFEESPVVADGEDDDGDEGDDDDDNDNDDELGLTNDDLMEILEEDEVLDEDEDEVNGEDEEDEEEDEDADSEPYESSEPDEEDGVPNLGVPRLVYQSAAARRKQKASVERDIVSYGPTRTYKGHCNVQTVKDVNYFGPDDEYVVSGSDDGNLFIWDRRTSELVNILEGDGEVVNVVQGHPYETMMAVSGIDHTIKIFSPDARARQVARLGQGVSAHDAASFSSLSWPRRRGLRRHIGHRQSATETENLAAEAEDEDGLASAQVAQQQAVHADEDDDYVAPNGLTSRKRMHDCERIVRQNQRQREEGNQEAVITISRQQLLQMLFAHWANA</sequence>
<dbReference type="InterPro" id="IPR045151">
    <property type="entry name" value="DCAF8"/>
</dbReference>
<keyword evidence="1 3" id="KW-0853">WD repeat</keyword>
<dbReference type="SUPFAM" id="SSF50978">
    <property type="entry name" value="WD40 repeat-like"/>
    <property type="match status" value="1"/>
</dbReference>
<evidence type="ECO:0000256" key="3">
    <source>
        <dbReference type="PROSITE-ProRule" id="PRU00221"/>
    </source>
</evidence>
<evidence type="ECO:0000256" key="1">
    <source>
        <dbReference type="ARBA" id="ARBA00022574"/>
    </source>
</evidence>
<dbReference type="GO" id="GO:0005737">
    <property type="term" value="C:cytoplasm"/>
    <property type="evidence" value="ECO:0007669"/>
    <property type="project" value="TreeGrafter"/>
</dbReference>
<dbReference type="Gene3D" id="2.130.10.10">
    <property type="entry name" value="YVTN repeat-like/Quinoprotein amine dehydrogenase"/>
    <property type="match status" value="3"/>
</dbReference>
<dbReference type="InterPro" id="IPR036322">
    <property type="entry name" value="WD40_repeat_dom_sf"/>
</dbReference>
<feature type="compositionally biased region" description="Acidic residues" evidence="4">
    <location>
        <begin position="758"/>
        <end position="832"/>
    </location>
</feature>
<feature type="repeat" description="WD" evidence="3">
    <location>
        <begin position="171"/>
        <end position="205"/>
    </location>
</feature>
<feature type="repeat" description="WD" evidence="3">
    <location>
        <begin position="92"/>
        <end position="135"/>
    </location>
</feature>
<reference evidence="6" key="2">
    <citation type="submission" date="2020-04" db="EMBL/GenBank/DDBJ databases">
        <authorList>
            <consortium name="NCBI Genome Project"/>
        </authorList>
    </citation>
    <scope>NUCLEOTIDE SEQUENCE</scope>
    <source>
        <strain evidence="6">CBS 342.82</strain>
    </source>
</reference>
<gene>
    <name evidence="6" type="ORF">K489DRAFT_376068</name>
</gene>
<dbReference type="PROSITE" id="PS50082">
    <property type="entry name" value="WD_REPEATS_2"/>
    <property type="match status" value="4"/>
</dbReference>
<accession>A0A6J3MLP1</accession>
<dbReference type="SMART" id="SM00320">
    <property type="entry name" value="WD40"/>
    <property type="match status" value="6"/>
</dbReference>
<dbReference type="GeneID" id="54361629"/>
<dbReference type="PANTHER" id="PTHR15574:SF40">
    <property type="entry name" value="WD AND TETRATRICOPEPTIDE REPEATS PROTEIN 1"/>
    <property type="match status" value="1"/>
</dbReference>
<dbReference type="RefSeq" id="XP_033464943.1">
    <property type="nucleotide sequence ID" value="XM_033603829.1"/>
</dbReference>
<organism evidence="6">
    <name type="scientific">Dissoconium aciculare CBS 342.82</name>
    <dbReference type="NCBI Taxonomy" id="1314786"/>
    <lineage>
        <taxon>Eukaryota</taxon>
        <taxon>Fungi</taxon>
        <taxon>Dikarya</taxon>
        <taxon>Ascomycota</taxon>
        <taxon>Pezizomycotina</taxon>
        <taxon>Dothideomycetes</taxon>
        <taxon>Dothideomycetidae</taxon>
        <taxon>Mycosphaerellales</taxon>
        <taxon>Dissoconiaceae</taxon>
        <taxon>Dissoconium</taxon>
    </lineage>
</organism>
<feature type="compositionally biased region" description="Polar residues" evidence="4">
    <location>
        <begin position="740"/>
        <end position="751"/>
    </location>
</feature>
<feature type="repeat" description="WD" evidence="3">
    <location>
        <begin position="43"/>
        <end position="74"/>
    </location>
</feature>